<evidence type="ECO:0000313" key="2">
    <source>
        <dbReference type="EMBL" id="SDO85169.1"/>
    </source>
</evidence>
<dbReference type="STRING" id="94869.SAMN04488529_101610"/>
<sequence length="138" mass="16282">MKNYLKNKNFIPRNYVENSENIKNKGNRKGVIYLIIINLFIIPVTIERVFEKEKPKEIEVAKPIEQEVSKESIIKWINEIDKDVEELTVKNNSGTMMIKSIEKLYSLEERESMAIDNITQNEKKYYILGITRNEKGEK</sequence>
<dbReference type="EMBL" id="FNJM01000001">
    <property type="protein sequence ID" value="SDO85169.1"/>
    <property type="molecule type" value="Genomic_DNA"/>
</dbReference>
<reference evidence="2 3" key="1">
    <citation type="submission" date="2016-10" db="EMBL/GenBank/DDBJ databases">
        <authorList>
            <person name="de Groot N.N."/>
        </authorList>
    </citation>
    <scope>NUCLEOTIDE SEQUENCE [LARGE SCALE GENOMIC DNA]</scope>
    <source>
        <strain evidence="2 3">DSM 12272</strain>
    </source>
</reference>
<proteinExistence type="predicted"/>
<dbReference type="Proteomes" id="UP000198597">
    <property type="component" value="Unassembled WGS sequence"/>
</dbReference>
<keyword evidence="1" id="KW-1133">Transmembrane helix</keyword>
<organism evidence="2 3">
    <name type="scientific">Clostridium gasigenes</name>
    <dbReference type="NCBI Taxonomy" id="94869"/>
    <lineage>
        <taxon>Bacteria</taxon>
        <taxon>Bacillati</taxon>
        <taxon>Bacillota</taxon>
        <taxon>Clostridia</taxon>
        <taxon>Eubacteriales</taxon>
        <taxon>Clostridiaceae</taxon>
        <taxon>Clostridium</taxon>
    </lineage>
</organism>
<evidence type="ECO:0000313" key="3">
    <source>
        <dbReference type="Proteomes" id="UP000198597"/>
    </source>
</evidence>
<accession>A0A1H0MXH6</accession>
<dbReference type="RefSeq" id="WP_089965681.1">
    <property type="nucleotide sequence ID" value="NZ_FNJM01000001.1"/>
</dbReference>
<dbReference type="AlphaFoldDB" id="A0A1H0MXH6"/>
<dbReference type="OrthoDB" id="1918104at2"/>
<keyword evidence="1" id="KW-0472">Membrane</keyword>
<keyword evidence="3" id="KW-1185">Reference proteome</keyword>
<protein>
    <submittedName>
        <fullName evidence="2">Uncharacterized protein</fullName>
    </submittedName>
</protein>
<keyword evidence="1" id="KW-0812">Transmembrane</keyword>
<gene>
    <name evidence="2" type="ORF">SAMN04488529_101610</name>
</gene>
<feature type="transmembrane region" description="Helical" evidence="1">
    <location>
        <begin position="31"/>
        <end position="50"/>
    </location>
</feature>
<evidence type="ECO:0000256" key="1">
    <source>
        <dbReference type="SAM" id="Phobius"/>
    </source>
</evidence>
<name>A0A1H0MXH6_9CLOT</name>